<feature type="binding site" evidence="14">
    <location>
        <begin position="183"/>
        <end position="186"/>
    </location>
    <ligand>
        <name>substrate</name>
    </ligand>
</feature>
<evidence type="ECO:0000256" key="12">
    <source>
        <dbReference type="ARBA" id="ARBA00080645"/>
    </source>
</evidence>
<evidence type="ECO:0000313" key="16">
    <source>
        <dbReference type="EMBL" id="KAB0398279.1"/>
    </source>
</evidence>
<sequence length="319" mass="34330">MPGSSSGSRGKDLTALFSCSTTMNVGAVGDLRRIKNAIGVARKVLEHTTHTLLAGESATKFAESMGFINEDLSTDASCALHSDWLAWNCQPNYWRNVIPDASKYCGPYKPPSILKRDGSTYKETGDSYGHDTIGMVVIHKMGNIAAGTSTNGIKFKIPGRIGDSPIPGSGAYADDTAGAAAATGDGDILMRFLPSYQAVEYMRRGKDPTTACQKVILRIQKYFPNFFGAVVCANVTGSYGNPLPCGLTGQQVHNSQCPGGEAMSVLVVNYMCILYLTKQLFLFLAPGAACNKLSTFTQFHFMVYNPLKSEPTEEKVDCI</sequence>
<dbReference type="CDD" id="cd04513">
    <property type="entry name" value="Glycosylasparaginase"/>
    <property type="match status" value="1"/>
</dbReference>
<dbReference type="InterPro" id="IPR000246">
    <property type="entry name" value="Peptidase_T2"/>
</dbReference>
<evidence type="ECO:0000256" key="14">
    <source>
        <dbReference type="PIRSR" id="PIRSR600246-2"/>
    </source>
</evidence>
<evidence type="ECO:0000256" key="9">
    <source>
        <dbReference type="ARBA" id="ARBA00071391"/>
    </source>
</evidence>
<dbReference type="FunFam" id="3.60.20.30:FF:000003">
    <property type="entry name" value="N(4)-(Beta-N-acetylglucosaminyl)-L-asparaginase isoform X1"/>
    <property type="match status" value="1"/>
</dbReference>
<dbReference type="GO" id="GO:0008233">
    <property type="term" value="F:peptidase activity"/>
    <property type="evidence" value="ECO:0007669"/>
    <property type="project" value="UniProtKB-KW"/>
</dbReference>
<evidence type="ECO:0000256" key="13">
    <source>
        <dbReference type="PIRSR" id="PIRSR600246-1"/>
    </source>
</evidence>
<evidence type="ECO:0000256" key="4">
    <source>
        <dbReference type="ARBA" id="ARBA00022813"/>
    </source>
</evidence>
<dbReference type="Gene3D" id="3.60.20.30">
    <property type="entry name" value="(Glycosyl)asparaginase"/>
    <property type="match status" value="1"/>
</dbReference>
<gene>
    <name evidence="16" type="ORF">E2I00_001788</name>
</gene>
<dbReference type="GO" id="GO:0006508">
    <property type="term" value="P:proteolysis"/>
    <property type="evidence" value="ECO:0007669"/>
    <property type="project" value="UniProtKB-KW"/>
</dbReference>
<dbReference type="GO" id="GO:0003948">
    <property type="term" value="F:N4-(beta-N-acetylglucosaminyl)-L-asparaginase activity"/>
    <property type="evidence" value="ECO:0007669"/>
    <property type="project" value="UniProtKB-EC"/>
</dbReference>
<name>A0A643CDK1_BALPH</name>
<keyword evidence="17" id="KW-1185">Reference proteome</keyword>
<evidence type="ECO:0000256" key="1">
    <source>
        <dbReference type="ARBA" id="ARBA00010872"/>
    </source>
</evidence>
<comment type="similarity">
    <text evidence="1">Belongs to the Ntn-hydrolase family.</text>
</comment>
<evidence type="ECO:0000256" key="8">
    <source>
        <dbReference type="ARBA" id="ARBA00067727"/>
    </source>
</evidence>
<keyword evidence="4" id="KW-0068">Autocatalytic cleavage</keyword>
<dbReference type="EC" id="3.5.1.26" evidence="7"/>
<dbReference type="AlphaFoldDB" id="A0A643CDK1"/>
<feature type="site" description="Cleavage; by autolysis" evidence="15">
    <location>
        <begin position="131"/>
        <end position="132"/>
    </location>
</feature>
<feature type="binding site" evidence="14">
    <location>
        <begin position="160"/>
        <end position="163"/>
    </location>
    <ligand>
        <name>substrate</name>
    </ligand>
</feature>
<evidence type="ECO:0000256" key="11">
    <source>
        <dbReference type="ARBA" id="ARBA00079301"/>
    </source>
</evidence>
<keyword evidence="3" id="KW-0378">Hydrolase</keyword>
<comment type="function">
    <text evidence="6">Cleaves the GlcNAc-Asn bond which joins oligosaccharides to the peptide of asparagine-linked glycoproteins.</text>
</comment>
<organism evidence="16 17">
    <name type="scientific">Balaenoptera physalus</name>
    <name type="common">Fin whale</name>
    <name type="synonym">Balaena physalus</name>
    <dbReference type="NCBI Taxonomy" id="9770"/>
    <lineage>
        <taxon>Eukaryota</taxon>
        <taxon>Metazoa</taxon>
        <taxon>Chordata</taxon>
        <taxon>Craniata</taxon>
        <taxon>Vertebrata</taxon>
        <taxon>Euteleostomi</taxon>
        <taxon>Mammalia</taxon>
        <taxon>Eutheria</taxon>
        <taxon>Laurasiatheria</taxon>
        <taxon>Artiodactyla</taxon>
        <taxon>Whippomorpha</taxon>
        <taxon>Cetacea</taxon>
        <taxon>Mysticeti</taxon>
        <taxon>Balaenopteridae</taxon>
        <taxon>Balaenoptera</taxon>
    </lineage>
</organism>
<accession>A0A643CDK1</accession>
<evidence type="ECO:0000256" key="3">
    <source>
        <dbReference type="ARBA" id="ARBA00022801"/>
    </source>
</evidence>
<evidence type="ECO:0000313" key="17">
    <source>
        <dbReference type="Proteomes" id="UP000437017"/>
    </source>
</evidence>
<dbReference type="OrthoDB" id="188713at2759"/>
<dbReference type="SUPFAM" id="SSF56235">
    <property type="entry name" value="N-terminal nucleophile aminohydrolases (Ntn hydrolases)"/>
    <property type="match status" value="1"/>
</dbReference>
<dbReference type="GO" id="GO:0005764">
    <property type="term" value="C:lysosome"/>
    <property type="evidence" value="ECO:0007669"/>
    <property type="project" value="TreeGrafter"/>
</dbReference>
<dbReference type="PANTHER" id="PTHR10188">
    <property type="entry name" value="L-ASPARAGINASE"/>
    <property type="match status" value="1"/>
</dbReference>
<evidence type="ECO:0000256" key="2">
    <source>
        <dbReference type="ARBA" id="ARBA00022670"/>
    </source>
</evidence>
<protein>
    <recommendedName>
        <fullName evidence="8">N(4)-(Beta-N-acetylglucosaminyl)-L-asparaginase</fullName>
        <ecNumber evidence="7">3.5.1.26</ecNumber>
    </recommendedName>
    <alternativeName>
        <fullName evidence="11">Aspartylglucosaminidase</fullName>
    </alternativeName>
    <alternativeName>
        <fullName evidence="10">Glycosylasparaginase</fullName>
    </alternativeName>
    <alternativeName>
        <fullName evidence="9">N(4)-(beta-N-acetylglucosaminyl)-L-asparaginase</fullName>
    </alternativeName>
    <alternativeName>
        <fullName evidence="12">N4-(N-acetyl-beta-glucosaminyl)-L-asparagine amidase</fullName>
    </alternativeName>
</protein>
<comment type="catalytic activity">
    <reaction evidence="5">
        <text>N(4)-(beta-N-acetyl-D-glucosaminyl)-L-asparagine + H2O = N-acetyl-beta-D-glucosaminylamine + L-aspartate + H(+)</text>
        <dbReference type="Rhea" id="RHEA:11544"/>
        <dbReference type="ChEBI" id="CHEBI:15377"/>
        <dbReference type="ChEBI" id="CHEBI:15378"/>
        <dbReference type="ChEBI" id="CHEBI:15947"/>
        <dbReference type="ChEBI" id="CHEBI:29991"/>
        <dbReference type="ChEBI" id="CHEBI:58080"/>
        <dbReference type="EC" id="3.5.1.26"/>
    </reaction>
</comment>
<evidence type="ECO:0000256" key="5">
    <source>
        <dbReference type="ARBA" id="ARBA00050421"/>
    </source>
</evidence>
<feature type="active site" description="Nucleophile" evidence="13">
    <location>
        <position position="132"/>
    </location>
</feature>
<keyword evidence="2" id="KW-0645">Protease</keyword>
<dbReference type="EMBL" id="SGJD01001787">
    <property type="protein sequence ID" value="KAB0398279.1"/>
    <property type="molecule type" value="Genomic_DNA"/>
</dbReference>
<comment type="caution">
    <text evidence="16">The sequence shown here is derived from an EMBL/GenBank/DDBJ whole genome shotgun (WGS) entry which is preliminary data.</text>
</comment>
<evidence type="ECO:0000256" key="10">
    <source>
        <dbReference type="ARBA" id="ARBA00078726"/>
    </source>
</evidence>
<dbReference type="PANTHER" id="PTHR10188:SF6">
    <property type="entry name" value="N(4)-(BETA-N-ACETYLGLUCOSAMINYL)-L-ASPARAGINASE"/>
    <property type="match status" value="1"/>
</dbReference>
<evidence type="ECO:0000256" key="7">
    <source>
        <dbReference type="ARBA" id="ARBA00066729"/>
    </source>
</evidence>
<dbReference type="InterPro" id="IPR029055">
    <property type="entry name" value="Ntn_hydrolases_N"/>
</dbReference>
<reference evidence="16 17" key="1">
    <citation type="journal article" date="2019" name="PLoS ONE">
        <title>Genomic analyses reveal an absence of contemporary introgressive admixture between fin whales and blue whales, despite known hybrids.</title>
        <authorList>
            <person name="Westbury M.V."/>
            <person name="Petersen B."/>
            <person name="Lorenzen E.D."/>
        </authorList>
    </citation>
    <scope>NUCLEOTIDE SEQUENCE [LARGE SCALE GENOMIC DNA]</scope>
    <source>
        <strain evidence="16">FinWhale-01</strain>
    </source>
</reference>
<proteinExistence type="inferred from homology"/>
<dbReference type="Proteomes" id="UP000437017">
    <property type="component" value="Unassembled WGS sequence"/>
</dbReference>
<dbReference type="Pfam" id="PF01112">
    <property type="entry name" value="Asparaginase_2"/>
    <property type="match status" value="1"/>
</dbReference>
<evidence type="ECO:0000256" key="6">
    <source>
        <dbReference type="ARBA" id="ARBA00053295"/>
    </source>
</evidence>
<evidence type="ECO:0000256" key="15">
    <source>
        <dbReference type="PIRSR" id="PIRSR600246-3"/>
    </source>
</evidence>